<comment type="caution">
    <text evidence="1">The sequence shown here is derived from an EMBL/GenBank/DDBJ whole genome shotgun (WGS) entry which is preliminary data.</text>
</comment>
<reference evidence="1 2" key="1">
    <citation type="journal article" date="2014" name="Am. J. Bot.">
        <title>Genome assembly and annotation for red clover (Trifolium pratense; Fabaceae).</title>
        <authorList>
            <person name="Istvanek J."/>
            <person name="Jaros M."/>
            <person name="Krenek A."/>
            <person name="Repkova J."/>
        </authorList>
    </citation>
    <scope>NUCLEOTIDE SEQUENCE [LARGE SCALE GENOMIC DNA]</scope>
    <source>
        <strain evidence="2">cv. Tatra</strain>
        <tissue evidence="1">Young leaves</tissue>
    </source>
</reference>
<feature type="non-terminal residue" evidence="1">
    <location>
        <position position="1"/>
    </location>
</feature>
<proteinExistence type="predicted"/>
<evidence type="ECO:0000313" key="2">
    <source>
        <dbReference type="Proteomes" id="UP000236291"/>
    </source>
</evidence>
<reference evidence="1 2" key="2">
    <citation type="journal article" date="2017" name="Front. Plant Sci.">
        <title>Gene Classification and Mining of Molecular Markers Useful in Red Clover (Trifolium pratense) Breeding.</title>
        <authorList>
            <person name="Istvanek J."/>
            <person name="Dluhosova J."/>
            <person name="Dluhos P."/>
            <person name="Patkova L."/>
            <person name="Nedelnik J."/>
            <person name="Repkova J."/>
        </authorList>
    </citation>
    <scope>NUCLEOTIDE SEQUENCE [LARGE SCALE GENOMIC DNA]</scope>
    <source>
        <strain evidence="2">cv. Tatra</strain>
        <tissue evidence="1">Young leaves</tissue>
    </source>
</reference>
<organism evidence="1 2">
    <name type="scientific">Trifolium pratense</name>
    <name type="common">Red clover</name>
    <dbReference type="NCBI Taxonomy" id="57577"/>
    <lineage>
        <taxon>Eukaryota</taxon>
        <taxon>Viridiplantae</taxon>
        <taxon>Streptophyta</taxon>
        <taxon>Embryophyta</taxon>
        <taxon>Tracheophyta</taxon>
        <taxon>Spermatophyta</taxon>
        <taxon>Magnoliopsida</taxon>
        <taxon>eudicotyledons</taxon>
        <taxon>Gunneridae</taxon>
        <taxon>Pentapetalae</taxon>
        <taxon>rosids</taxon>
        <taxon>fabids</taxon>
        <taxon>Fabales</taxon>
        <taxon>Fabaceae</taxon>
        <taxon>Papilionoideae</taxon>
        <taxon>50 kb inversion clade</taxon>
        <taxon>NPAAA clade</taxon>
        <taxon>Hologalegina</taxon>
        <taxon>IRL clade</taxon>
        <taxon>Trifolieae</taxon>
        <taxon>Trifolium</taxon>
    </lineage>
</organism>
<name>A0A2K3KAV6_TRIPR</name>
<dbReference type="EMBL" id="ASHM01090385">
    <property type="protein sequence ID" value="PNX63398.1"/>
    <property type="molecule type" value="Genomic_DNA"/>
</dbReference>
<dbReference type="AlphaFoldDB" id="A0A2K3KAV6"/>
<dbReference type="Proteomes" id="UP000236291">
    <property type="component" value="Unassembled WGS sequence"/>
</dbReference>
<evidence type="ECO:0000313" key="1">
    <source>
        <dbReference type="EMBL" id="PNX63398.1"/>
    </source>
</evidence>
<protein>
    <submittedName>
        <fullName evidence="1">Uncharacterized protein</fullName>
    </submittedName>
</protein>
<gene>
    <name evidence="1" type="ORF">L195_g053487</name>
</gene>
<accession>A0A2K3KAV6</accession>
<sequence length="229" mass="26570">SKKTISSIKKKYEELENICLVNPVIVSKIKEGSIPLAFYKEEVPGVSPNYQISLLVRARMENFDVHRILVDQGSSCDVIYSGLFKTLQLLEKNLIPYVGPDLQGFNGSTTKPWGYQQKSLPTSLLKHRSKIEGKERIQGTYLLEKRKNSDDVVAIEASNRRKLFGKFESLRTWEVEKSREQREVIKIRKIYPSFSIYRGITNRRTYTKYNKATSIWAVVSIQWLRFKTI</sequence>